<accession>A0AAV9W8Y4</accession>
<dbReference type="EMBL" id="JAVHJL010000004">
    <property type="protein sequence ID" value="KAK6504612.1"/>
    <property type="molecule type" value="Genomic_DNA"/>
</dbReference>
<evidence type="ECO:0000256" key="1">
    <source>
        <dbReference type="SAM" id="MobiDB-lite"/>
    </source>
</evidence>
<organism evidence="2 3">
    <name type="scientific">Arthrobotrys musiformis</name>
    <dbReference type="NCBI Taxonomy" id="47236"/>
    <lineage>
        <taxon>Eukaryota</taxon>
        <taxon>Fungi</taxon>
        <taxon>Dikarya</taxon>
        <taxon>Ascomycota</taxon>
        <taxon>Pezizomycotina</taxon>
        <taxon>Orbiliomycetes</taxon>
        <taxon>Orbiliales</taxon>
        <taxon>Orbiliaceae</taxon>
        <taxon>Arthrobotrys</taxon>
    </lineage>
</organism>
<name>A0AAV9W8Y4_9PEZI</name>
<dbReference type="PANTHER" id="PTHR42085">
    <property type="entry name" value="F-BOX DOMAIN-CONTAINING PROTEIN"/>
    <property type="match status" value="1"/>
</dbReference>
<feature type="region of interest" description="Disordered" evidence="1">
    <location>
        <begin position="372"/>
        <end position="403"/>
    </location>
</feature>
<proteinExistence type="predicted"/>
<dbReference type="InterPro" id="IPR038883">
    <property type="entry name" value="AN11006-like"/>
</dbReference>
<dbReference type="Proteomes" id="UP001370758">
    <property type="component" value="Unassembled WGS sequence"/>
</dbReference>
<gene>
    <name evidence="2" type="ORF">TWF481_006551</name>
</gene>
<dbReference type="PANTHER" id="PTHR42085:SF1">
    <property type="entry name" value="F-BOX DOMAIN-CONTAINING PROTEIN"/>
    <property type="match status" value="1"/>
</dbReference>
<reference evidence="2 3" key="1">
    <citation type="submission" date="2023-08" db="EMBL/GenBank/DDBJ databases">
        <authorList>
            <person name="Palmer J.M."/>
        </authorList>
    </citation>
    <scope>NUCLEOTIDE SEQUENCE [LARGE SCALE GENOMIC DNA]</scope>
    <source>
        <strain evidence="2 3">TWF481</strain>
    </source>
</reference>
<sequence length="403" mass="46339">MSKLEDIINPQSEPSTRVELDLATMNPQPTSPLFNLPGEIRNQIWEYALTPYNDPNPERRYSSATAYSRPDYISPLTTSVSLLRVCKAIYSEAWYLPWRTAELGFYLTSSDRHPPKIDTIEKVSLILEEMVKKGIDTTTNRVRVFAQLYALEDGQRLQGILGTKHFFPREVVVTIRHTDFWFWENDENLKVGGRWVAACRFPQSVKRVKVEFESLERKKGQIDEIAQQAVEHWEFRRVDGARFSAVLGGGARDDKEGKGKGKEVEGEMEVMRWTGDSSFQGMRWRRDEVEEGKLNYYVKTVIWRIKHELSEDGDTDGPGQARDIWATHVPQLPFDAERLDCDEDDCSWDGRFFGEDDEDYDDYDSEYAHDSELELASEAQEWEPQSERAGEESAVGEAGGDHS</sequence>
<dbReference type="AlphaFoldDB" id="A0AAV9W8Y4"/>
<evidence type="ECO:0000313" key="2">
    <source>
        <dbReference type="EMBL" id="KAK6504612.1"/>
    </source>
</evidence>
<evidence type="ECO:0000313" key="3">
    <source>
        <dbReference type="Proteomes" id="UP001370758"/>
    </source>
</evidence>
<comment type="caution">
    <text evidence="2">The sequence shown here is derived from an EMBL/GenBank/DDBJ whole genome shotgun (WGS) entry which is preliminary data.</text>
</comment>
<protein>
    <submittedName>
        <fullName evidence="2">Uncharacterized protein</fullName>
    </submittedName>
</protein>
<keyword evidence="3" id="KW-1185">Reference proteome</keyword>